<proteinExistence type="predicted"/>
<dbReference type="PANTHER" id="PTHR10799">
    <property type="entry name" value="SNF2/RAD54 HELICASE FAMILY"/>
    <property type="match status" value="1"/>
</dbReference>
<dbReference type="CDD" id="cd18793">
    <property type="entry name" value="SF2_C_SNF"/>
    <property type="match status" value="1"/>
</dbReference>
<keyword evidence="1" id="KW-0378">Hydrolase</keyword>
<evidence type="ECO:0000259" key="3">
    <source>
        <dbReference type="SMART" id="SM00487"/>
    </source>
</evidence>
<dbReference type="InterPro" id="IPR027417">
    <property type="entry name" value="P-loop_NTPase"/>
</dbReference>
<dbReference type="Gene3D" id="3.40.50.300">
    <property type="entry name" value="P-loop containing nucleotide triphosphate hydrolases"/>
    <property type="match status" value="1"/>
</dbReference>
<evidence type="ECO:0000313" key="5">
    <source>
        <dbReference type="EMBL" id="WED64438.1"/>
    </source>
</evidence>
<evidence type="ECO:0000256" key="2">
    <source>
        <dbReference type="SAM" id="MobiDB-lite"/>
    </source>
</evidence>
<dbReference type="GO" id="GO:0005524">
    <property type="term" value="F:ATP binding"/>
    <property type="evidence" value="ECO:0007669"/>
    <property type="project" value="InterPro"/>
</dbReference>
<keyword evidence="6" id="KW-1185">Reference proteome</keyword>
<feature type="compositionally biased region" description="Basic and acidic residues" evidence="2">
    <location>
        <begin position="386"/>
        <end position="398"/>
    </location>
</feature>
<feature type="domain" description="Helicase C-terminal" evidence="4">
    <location>
        <begin position="1075"/>
        <end position="1156"/>
    </location>
</feature>
<protein>
    <submittedName>
        <fullName evidence="5">DEAD/DEAH box helicase</fullName>
    </submittedName>
</protein>
<dbReference type="KEGG" id="slom:PXH66_19030"/>
<dbReference type="InterPro" id="IPR001650">
    <property type="entry name" value="Helicase_C-like"/>
</dbReference>
<dbReference type="InterPro" id="IPR000330">
    <property type="entry name" value="SNF2_N"/>
</dbReference>
<dbReference type="RefSeq" id="WP_330930929.1">
    <property type="nucleotide sequence ID" value="NZ_CP119075.1"/>
</dbReference>
<feature type="domain" description="Helicase ATP-binding" evidence="3">
    <location>
        <begin position="743"/>
        <end position="930"/>
    </location>
</feature>
<sequence>MPGSKSILRSETALGALILHLERDYGFNTRKRGRTYFRNGAVHHIWEDHEILTGSVTGSHGELYTTTLHLADDKWHADCTCPVGENCKHAQALGLQWLEQDIEIQAERMYPTKPPVAPAPVKKRKNSFREHWSPLLAAKIGRDLTRDENHLLSQLSALFHDYQNLGRLTRFALNEHGFAATSIPYDYNAWKPAFTGWWSDENPPADPWELWQYIALHWEREGQPIPEAFSGMTDTTAVRVRIDEVLQREELEQWRRSFTSRAIAQSETPKTSPLRDTYSDLRIRLNASGEAFLEGAPPDAKAWRAPTQKWLKHLATTRLDEIEAYPEPARSVALTFRFNAHYDRIDLGRGGQLSVGQLSTILQHPHAVAAVRLPDDSPYQVQPDPVELHGQPDPKDPSRLLFTRQLPNGRVIPTDAAPFVHAPDPLYLIDNRVWLGPERLPSSRLPISALSDPGISGQLKQLGLRLPSSFEAKFVDVELRPFLRCWLSETDAHHAYSSTTFHVQLFAQSDDPPCAQHWAGFEGWNWTADDRPPTPAADTPHYRFDLSRANAVSACFGEFKLVYASQFSSWIRNVTADFPQQFTMWRASLPADLVIEASPELQGLLGDPLRARVTASVSPSKGSGQDWFDVSLKLQPEDVTLTDEELRLLVAARGKWVRLPQRGWQRLSYDPTDKGDLDPAVERLGLTPDPSDLLTSRARPETHRYHALQLAGIPLDDKALATRLRQRVKKLQAVVAPPVPADLTAHLRPYQKEGYHYLVHLATQGLGGILADDMGLGKTVQTLAWLLWLRDRRPTGSPPFRVLIVCPKSVAPNWQNETARFTPTLTATRPVPRQPLPTDANLLVINYTQLRLRADDLTPIEWDAVILDEGQNIKTPTSTTARTARELRARHRLVLSGTPIENRLLDLWSLLAFAQPGLLGTQASFQRLYREKEDPAGARSRLATRVRPFMLRRTKSEVARDLPARTEEDISCELEGPQRKLYDAELKRARQLLLKVKTARQFDAERFNILQSLLRLRQICCDPRLVSTDTAASASVRKTTATSSAKLEALVDTLEPLVAEGHRVLVFSQFVTMLELIREALVARRIGHLLLTGQTENRQELVDTFQATDGPPVFLLSLKAAGAGLNLTAASYVVLYDPWWNPAVEAQAIDRTHRIGQTNNVIAYRLIAKDTIEEKIRALQHDKAALAAAVVQEDSLAKVMDLDSLRDVLS</sequence>
<dbReference type="Pfam" id="PF00176">
    <property type="entry name" value="SNF2-rel_dom"/>
    <property type="match status" value="1"/>
</dbReference>
<keyword evidence="5" id="KW-0347">Helicase</keyword>
<dbReference type="GO" id="GO:0004386">
    <property type="term" value="F:helicase activity"/>
    <property type="evidence" value="ECO:0007669"/>
    <property type="project" value="UniProtKB-KW"/>
</dbReference>
<dbReference type="InterPro" id="IPR038718">
    <property type="entry name" value="SNF2-like_sf"/>
</dbReference>
<dbReference type="Proteomes" id="UP001218638">
    <property type="component" value="Chromosome"/>
</dbReference>
<dbReference type="SMART" id="SM00487">
    <property type="entry name" value="DEXDc"/>
    <property type="match status" value="1"/>
</dbReference>
<dbReference type="InterPro" id="IPR014001">
    <property type="entry name" value="Helicase_ATP-bd"/>
</dbReference>
<keyword evidence="5" id="KW-0547">Nucleotide-binding</keyword>
<evidence type="ECO:0000256" key="1">
    <source>
        <dbReference type="ARBA" id="ARBA00022801"/>
    </source>
</evidence>
<accession>A0AAE9ZZQ4</accession>
<dbReference type="Gene3D" id="3.40.50.10810">
    <property type="entry name" value="Tandem AAA-ATPase domain"/>
    <property type="match status" value="1"/>
</dbReference>
<dbReference type="InterPro" id="IPR049730">
    <property type="entry name" value="SNF2/RAD54-like_C"/>
</dbReference>
<reference evidence="5" key="1">
    <citation type="submission" date="2023-03" db="EMBL/GenBank/DDBJ databases">
        <title>Lomoglobus Profundus gen. nov., sp. nov., a novel member of the phylum Verrucomicrobia, isolated from deep-marine sediment of South China Sea.</title>
        <authorList>
            <person name="Ahmad T."/>
            <person name="Ishaq S.E."/>
            <person name="Wang F."/>
        </authorList>
    </citation>
    <scope>NUCLEOTIDE SEQUENCE</scope>
    <source>
        <strain evidence="5">LMO-M01</strain>
    </source>
</reference>
<name>A0AAE9ZZQ4_9BACT</name>
<evidence type="ECO:0000313" key="6">
    <source>
        <dbReference type="Proteomes" id="UP001218638"/>
    </source>
</evidence>
<evidence type="ECO:0000259" key="4">
    <source>
        <dbReference type="SMART" id="SM00490"/>
    </source>
</evidence>
<dbReference type="SUPFAM" id="SSF52540">
    <property type="entry name" value="P-loop containing nucleoside triphosphate hydrolases"/>
    <property type="match status" value="2"/>
</dbReference>
<gene>
    <name evidence="5" type="ORF">PXH66_19030</name>
</gene>
<organism evidence="5 6">
    <name type="scientific">Synoicihabitans lomoniglobus</name>
    <dbReference type="NCBI Taxonomy" id="2909285"/>
    <lineage>
        <taxon>Bacteria</taxon>
        <taxon>Pseudomonadati</taxon>
        <taxon>Verrucomicrobiota</taxon>
        <taxon>Opitutia</taxon>
        <taxon>Opitutales</taxon>
        <taxon>Opitutaceae</taxon>
        <taxon>Synoicihabitans</taxon>
    </lineage>
</organism>
<dbReference type="GO" id="GO:0016787">
    <property type="term" value="F:hydrolase activity"/>
    <property type="evidence" value="ECO:0007669"/>
    <property type="project" value="UniProtKB-KW"/>
</dbReference>
<feature type="region of interest" description="Disordered" evidence="2">
    <location>
        <begin position="379"/>
        <end position="398"/>
    </location>
</feature>
<dbReference type="SMART" id="SM00490">
    <property type="entry name" value="HELICc"/>
    <property type="match status" value="1"/>
</dbReference>
<dbReference type="AlphaFoldDB" id="A0AAE9ZZQ4"/>
<keyword evidence="5" id="KW-0067">ATP-binding</keyword>
<dbReference type="Pfam" id="PF00271">
    <property type="entry name" value="Helicase_C"/>
    <property type="match status" value="1"/>
</dbReference>
<dbReference type="EMBL" id="CP119075">
    <property type="protein sequence ID" value="WED64438.1"/>
    <property type="molecule type" value="Genomic_DNA"/>
</dbReference>